<dbReference type="PANTHER" id="PTHR43861:SF1">
    <property type="entry name" value="TRANS-ACONITATE 2-METHYLTRANSFERASE"/>
    <property type="match status" value="1"/>
</dbReference>
<organism evidence="2 3">
    <name type="scientific">Gimesia aquarii</name>
    <dbReference type="NCBI Taxonomy" id="2527964"/>
    <lineage>
        <taxon>Bacteria</taxon>
        <taxon>Pseudomonadati</taxon>
        <taxon>Planctomycetota</taxon>
        <taxon>Planctomycetia</taxon>
        <taxon>Planctomycetales</taxon>
        <taxon>Planctomycetaceae</taxon>
        <taxon>Gimesia</taxon>
    </lineage>
</organism>
<dbReference type="KEGG" id="gaw:V144x_40740"/>
<dbReference type="Proteomes" id="UP000318704">
    <property type="component" value="Chromosome"/>
</dbReference>
<dbReference type="EMBL" id="CP037920">
    <property type="protein sequence ID" value="QDT98567.1"/>
    <property type="molecule type" value="Genomic_DNA"/>
</dbReference>
<protein>
    <submittedName>
        <fullName evidence="2">Uncharacterized protein</fullName>
    </submittedName>
</protein>
<dbReference type="Pfam" id="PF13489">
    <property type="entry name" value="Methyltransf_23"/>
    <property type="match status" value="1"/>
</dbReference>
<gene>
    <name evidence="2" type="ORF">V144x_40740</name>
</gene>
<dbReference type="PANTHER" id="PTHR43861">
    <property type="entry name" value="TRANS-ACONITATE 2-METHYLTRANSFERASE-RELATED"/>
    <property type="match status" value="1"/>
</dbReference>
<evidence type="ECO:0000256" key="1">
    <source>
        <dbReference type="SAM" id="MobiDB-lite"/>
    </source>
</evidence>
<evidence type="ECO:0000313" key="3">
    <source>
        <dbReference type="Proteomes" id="UP000318704"/>
    </source>
</evidence>
<dbReference type="SUPFAM" id="SSF53335">
    <property type="entry name" value="S-adenosyl-L-methionine-dependent methyltransferases"/>
    <property type="match status" value="1"/>
</dbReference>
<name>A0A517VZZ6_9PLAN</name>
<dbReference type="InterPro" id="IPR029063">
    <property type="entry name" value="SAM-dependent_MTases_sf"/>
</dbReference>
<feature type="region of interest" description="Disordered" evidence="1">
    <location>
        <begin position="1"/>
        <end position="31"/>
    </location>
</feature>
<reference evidence="2 3" key="1">
    <citation type="submission" date="2019-03" db="EMBL/GenBank/DDBJ databases">
        <title>Deep-cultivation of Planctomycetes and their phenomic and genomic characterization uncovers novel biology.</title>
        <authorList>
            <person name="Wiegand S."/>
            <person name="Jogler M."/>
            <person name="Boedeker C."/>
            <person name="Pinto D."/>
            <person name="Vollmers J."/>
            <person name="Rivas-Marin E."/>
            <person name="Kohn T."/>
            <person name="Peeters S.H."/>
            <person name="Heuer A."/>
            <person name="Rast P."/>
            <person name="Oberbeckmann S."/>
            <person name="Bunk B."/>
            <person name="Jeske O."/>
            <person name="Meyerdierks A."/>
            <person name="Storesund J.E."/>
            <person name="Kallscheuer N."/>
            <person name="Luecker S."/>
            <person name="Lage O.M."/>
            <person name="Pohl T."/>
            <person name="Merkel B.J."/>
            <person name="Hornburger P."/>
            <person name="Mueller R.-W."/>
            <person name="Bruemmer F."/>
            <person name="Labrenz M."/>
            <person name="Spormann A.M."/>
            <person name="Op den Camp H."/>
            <person name="Overmann J."/>
            <person name="Amann R."/>
            <person name="Jetten M.S.M."/>
            <person name="Mascher T."/>
            <person name="Medema M.H."/>
            <person name="Devos D.P."/>
            <person name="Kaster A.-K."/>
            <person name="Ovreas L."/>
            <person name="Rohde M."/>
            <person name="Galperin M.Y."/>
            <person name="Jogler C."/>
        </authorList>
    </citation>
    <scope>NUCLEOTIDE SEQUENCE [LARGE SCALE GENOMIC DNA]</scope>
    <source>
        <strain evidence="2 3">V144</strain>
    </source>
</reference>
<dbReference type="CDD" id="cd02440">
    <property type="entry name" value="AdoMet_MTases"/>
    <property type="match status" value="1"/>
</dbReference>
<evidence type="ECO:0000313" key="2">
    <source>
        <dbReference type="EMBL" id="QDT98567.1"/>
    </source>
</evidence>
<dbReference type="Gene3D" id="3.40.50.150">
    <property type="entry name" value="Vaccinia Virus protein VP39"/>
    <property type="match status" value="1"/>
</dbReference>
<accession>A0A517VZZ6</accession>
<sequence>MLRHSNEAMKQPGESKLSQNAMGNRPGYDLHRPMQEHRATRAQGLAEQALSACKPFLLSEQTSALALIDVGCGYGHTLLEYAKHFNAVVGLEPSFPLFQEADRLTQDVHNITVRNSRAELMNENSTYDVVVMDNVLEHIEHQATSLENIVRSLCPGGIAYIVVPNKWWPIEVHYGLPFLSYLPLSLANWYLRLSGRGHDYRDASYAPSYFSLRRMLRRISCISFHFVVPEDVSTARLGQKLHYRFGVWLLRRFPFLWPVSKIFVVVIKKEASCNKPTPK</sequence>
<dbReference type="RefSeq" id="WP_144987333.1">
    <property type="nucleotide sequence ID" value="NZ_CP037920.1"/>
</dbReference>
<proteinExistence type="predicted"/>
<dbReference type="AlphaFoldDB" id="A0A517VZZ6"/>